<feature type="compositionally biased region" description="Polar residues" evidence="1">
    <location>
        <begin position="49"/>
        <end position="60"/>
    </location>
</feature>
<feature type="region of interest" description="Disordered" evidence="1">
    <location>
        <begin position="93"/>
        <end position="113"/>
    </location>
</feature>
<gene>
    <name evidence="2" type="ORF">g.10463</name>
</gene>
<feature type="compositionally biased region" description="Polar residues" evidence="1">
    <location>
        <begin position="100"/>
        <end position="113"/>
    </location>
</feature>
<feature type="compositionally biased region" description="Low complexity" evidence="1">
    <location>
        <begin position="205"/>
        <end position="224"/>
    </location>
</feature>
<protein>
    <submittedName>
        <fullName evidence="2">Uncharacterized protein</fullName>
    </submittedName>
</protein>
<name>A0A1B6BY72_9HEMI</name>
<organism evidence="2">
    <name type="scientific">Clastoptera arizonana</name>
    <name type="common">Arizona spittle bug</name>
    <dbReference type="NCBI Taxonomy" id="38151"/>
    <lineage>
        <taxon>Eukaryota</taxon>
        <taxon>Metazoa</taxon>
        <taxon>Ecdysozoa</taxon>
        <taxon>Arthropoda</taxon>
        <taxon>Hexapoda</taxon>
        <taxon>Insecta</taxon>
        <taxon>Pterygota</taxon>
        <taxon>Neoptera</taxon>
        <taxon>Paraneoptera</taxon>
        <taxon>Hemiptera</taxon>
        <taxon>Auchenorrhyncha</taxon>
        <taxon>Cercopoidea</taxon>
        <taxon>Clastopteridae</taxon>
        <taxon>Clastoptera</taxon>
    </lineage>
</organism>
<evidence type="ECO:0000313" key="2">
    <source>
        <dbReference type="EMBL" id="JAS06211.1"/>
    </source>
</evidence>
<feature type="region of interest" description="Disordered" evidence="1">
    <location>
        <begin position="197"/>
        <end position="226"/>
    </location>
</feature>
<dbReference type="EMBL" id="GEDC01031087">
    <property type="protein sequence ID" value="JAS06211.1"/>
    <property type="molecule type" value="Transcribed_RNA"/>
</dbReference>
<evidence type="ECO:0000256" key="1">
    <source>
        <dbReference type="SAM" id="MobiDB-lite"/>
    </source>
</evidence>
<reference evidence="2" key="1">
    <citation type="submission" date="2015-12" db="EMBL/GenBank/DDBJ databases">
        <title>De novo transcriptome assembly of four potential Pierce s Disease insect vectors from Arizona vineyards.</title>
        <authorList>
            <person name="Tassone E.E."/>
        </authorList>
    </citation>
    <scope>NUCLEOTIDE SEQUENCE</scope>
</reference>
<proteinExistence type="predicted"/>
<sequence length="292" mass="33106">MLTILPKSSEQTSTITKSNLHEIASPLSKYVDIGIQTELIPHRRRRNNVKTSDTSRQTQTGDKRQKISSETQTVGEFSLDLRNKNKCNKLNNRRKKKSMETQTCTNKSRGQESADNNLLINPILAGNNQLPSTDINLTNLWWDAENTSTETLQSNDTLKDDNKNLQTYFGSFSEDSNFELNLLKDVLLFSTQEENVSFDDGKSCSTETQTEQSSELLQSNSQETDISSDIKSHTSLDLIDQYSNTYTQTCDDILFPYFGFSDIETQTAYSEFDISFADIETQTMPNHLANNL</sequence>
<feature type="region of interest" description="Disordered" evidence="1">
    <location>
        <begin position="41"/>
        <end position="75"/>
    </location>
</feature>
<dbReference type="AlphaFoldDB" id="A0A1B6BY72"/>
<accession>A0A1B6BY72</accession>